<name>A0A9P4U0J4_9PEZI</name>
<evidence type="ECO:0008006" key="3">
    <source>
        <dbReference type="Google" id="ProtNLM"/>
    </source>
</evidence>
<dbReference type="Proteomes" id="UP000800235">
    <property type="component" value="Unassembled WGS sequence"/>
</dbReference>
<keyword evidence="2" id="KW-1185">Reference proteome</keyword>
<dbReference type="EMBL" id="MU007020">
    <property type="protein sequence ID" value="KAF2433639.1"/>
    <property type="molecule type" value="Genomic_DNA"/>
</dbReference>
<reference evidence="1" key="1">
    <citation type="journal article" date="2020" name="Stud. Mycol.">
        <title>101 Dothideomycetes genomes: a test case for predicting lifestyles and emergence of pathogens.</title>
        <authorList>
            <person name="Haridas S."/>
            <person name="Albert R."/>
            <person name="Binder M."/>
            <person name="Bloem J."/>
            <person name="Labutti K."/>
            <person name="Salamov A."/>
            <person name="Andreopoulos B."/>
            <person name="Baker S."/>
            <person name="Barry K."/>
            <person name="Bills G."/>
            <person name="Bluhm B."/>
            <person name="Cannon C."/>
            <person name="Castanera R."/>
            <person name="Culley D."/>
            <person name="Daum C."/>
            <person name="Ezra D."/>
            <person name="Gonzalez J."/>
            <person name="Henrissat B."/>
            <person name="Kuo A."/>
            <person name="Liang C."/>
            <person name="Lipzen A."/>
            <person name="Lutzoni F."/>
            <person name="Magnuson J."/>
            <person name="Mondo S."/>
            <person name="Nolan M."/>
            <person name="Ohm R."/>
            <person name="Pangilinan J."/>
            <person name="Park H.-J."/>
            <person name="Ramirez L."/>
            <person name="Alfaro M."/>
            <person name="Sun H."/>
            <person name="Tritt A."/>
            <person name="Yoshinaga Y."/>
            <person name="Zwiers L.-H."/>
            <person name="Turgeon B."/>
            <person name="Goodwin S."/>
            <person name="Spatafora J."/>
            <person name="Crous P."/>
            <person name="Grigoriev I."/>
        </authorList>
    </citation>
    <scope>NUCLEOTIDE SEQUENCE</scope>
    <source>
        <strain evidence="1">CBS 130266</strain>
    </source>
</reference>
<dbReference type="OrthoDB" id="3867578at2759"/>
<organism evidence="1 2">
    <name type="scientific">Tothia fuscella</name>
    <dbReference type="NCBI Taxonomy" id="1048955"/>
    <lineage>
        <taxon>Eukaryota</taxon>
        <taxon>Fungi</taxon>
        <taxon>Dikarya</taxon>
        <taxon>Ascomycota</taxon>
        <taxon>Pezizomycotina</taxon>
        <taxon>Dothideomycetes</taxon>
        <taxon>Pleosporomycetidae</taxon>
        <taxon>Venturiales</taxon>
        <taxon>Cylindrosympodiaceae</taxon>
        <taxon>Tothia</taxon>
    </lineage>
</organism>
<accession>A0A9P4U0J4</accession>
<evidence type="ECO:0000313" key="2">
    <source>
        <dbReference type="Proteomes" id="UP000800235"/>
    </source>
</evidence>
<dbReference type="AlphaFoldDB" id="A0A9P4U0J4"/>
<sequence length="548" mass="62506">MADTADPQDFSDIHFQIEGGNVIIELGGNRNADLILTSEVLKESNYFNRIFTGRWNDETSSILIQDPNTSKEAKVWKWGLRFIFDVDADGTVTLTKSRAIISKTGDSDRRDADFLPFHRTDNAMVPSRRYWDEKCTIGFAWQRAVQAHQVLFSLLYNRPFQYAEDGDDRMIVVADAILLAEFYGLLRLIALRVNKDFLAWAGLWDDIANPQFYLGLALYLKSEELYGEALRHIVAKYCFHTGHYTLRFPHPARRPYDSDLMDWIDLPLDQLKKLHPPTPNTGWLKETYRGTFLQKADQKKGFGLYRSKKQRLEFLTRSVFVEWLNNEILKTRYIEPYDLTTPKACQSAYPNLLWGPCKTILAAADALALKGNDFSIFGPHKPVKRLAKMFSLNLRDKKDKPIDQDYLHHLFCHILKAAAAAIRSALPSGSGQPEPAKANVNYFTHITIDEEESPWEEGMHEPHHLDDLDHVEDASKGCIEAVFGVEVESEIVENEMSGEDPPVYEDGGLEGEEHIELDTTWISGPGSNEPSVNFWGEIEEAGDDEWVD</sequence>
<gene>
    <name evidence="1" type="ORF">EJ08DRAFT_694524</name>
</gene>
<evidence type="ECO:0000313" key="1">
    <source>
        <dbReference type="EMBL" id="KAF2433639.1"/>
    </source>
</evidence>
<protein>
    <recommendedName>
        <fullName evidence="3">BTB domain-containing protein</fullName>
    </recommendedName>
</protein>
<proteinExistence type="predicted"/>
<comment type="caution">
    <text evidence="1">The sequence shown here is derived from an EMBL/GenBank/DDBJ whole genome shotgun (WGS) entry which is preliminary data.</text>
</comment>